<gene>
    <name evidence="1" type="ORF">SAY86_022699</name>
</gene>
<evidence type="ECO:0000313" key="1">
    <source>
        <dbReference type="EMBL" id="KAK4792264.1"/>
    </source>
</evidence>
<dbReference type="EMBL" id="JAXQNO010000008">
    <property type="protein sequence ID" value="KAK4792264.1"/>
    <property type="molecule type" value="Genomic_DNA"/>
</dbReference>
<evidence type="ECO:0000313" key="2">
    <source>
        <dbReference type="Proteomes" id="UP001346149"/>
    </source>
</evidence>
<dbReference type="PANTHER" id="PTHR47206:SF1">
    <property type="entry name" value="HOMEODOMAIN-LIKE SUPERFAMILY PROTEIN"/>
    <property type="match status" value="1"/>
</dbReference>
<comment type="caution">
    <text evidence="1">The sequence shown here is derived from an EMBL/GenBank/DDBJ whole genome shotgun (WGS) entry which is preliminary data.</text>
</comment>
<organism evidence="1 2">
    <name type="scientific">Trapa natans</name>
    <name type="common">Water chestnut</name>
    <dbReference type="NCBI Taxonomy" id="22666"/>
    <lineage>
        <taxon>Eukaryota</taxon>
        <taxon>Viridiplantae</taxon>
        <taxon>Streptophyta</taxon>
        <taxon>Embryophyta</taxon>
        <taxon>Tracheophyta</taxon>
        <taxon>Spermatophyta</taxon>
        <taxon>Magnoliopsida</taxon>
        <taxon>eudicotyledons</taxon>
        <taxon>Gunneridae</taxon>
        <taxon>Pentapetalae</taxon>
        <taxon>rosids</taxon>
        <taxon>malvids</taxon>
        <taxon>Myrtales</taxon>
        <taxon>Lythraceae</taxon>
        <taxon>Trapa</taxon>
    </lineage>
</organism>
<reference evidence="1 2" key="1">
    <citation type="journal article" date="2023" name="Hortic Res">
        <title>Pangenome of water caltrop reveals structural variations and asymmetric subgenome divergence after allopolyploidization.</title>
        <authorList>
            <person name="Zhang X."/>
            <person name="Chen Y."/>
            <person name="Wang L."/>
            <person name="Yuan Y."/>
            <person name="Fang M."/>
            <person name="Shi L."/>
            <person name="Lu R."/>
            <person name="Comes H.P."/>
            <person name="Ma Y."/>
            <person name="Chen Y."/>
            <person name="Huang G."/>
            <person name="Zhou Y."/>
            <person name="Zheng Z."/>
            <person name="Qiu Y."/>
        </authorList>
    </citation>
    <scope>NUCLEOTIDE SEQUENCE [LARGE SCALE GENOMIC DNA]</scope>
    <source>
        <strain evidence="1">F231</strain>
    </source>
</reference>
<keyword evidence="2" id="KW-1185">Reference proteome</keyword>
<sequence length="126" mass="14147">MNGCTVMATLPRNEVLELQKEMEWKNAGFLYSEATVLTRLQEVANFSGANIDWERLVKTSSTGISDAREYQMLWRHLAYRGALLDGLEDDAKPLDDDCDLEFDLEVTPAVSHETSAEVAACVKMNM</sequence>
<protein>
    <submittedName>
        <fullName evidence="1">Uncharacterized protein</fullName>
    </submittedName>
</protein>
<name>A0AAN7LUR1_TRANT</name>
<dbReference type="Proteomes" id="UP001346149">
    <property type="component" value="Unassembled WGS sequence"/>
</dbReference>
<accession>A0AAN7LUR1</accession>
<proteinExistence type="predicted"/>
<dbReference type="PANTHER" id="PTHR47206">
    <property type="entry name" value="HOMEODOMAIN-LIKE SUPERFAMILY PROTEIN"/>
    <property type="match status" value="1"/>
</dbReference>
<dbReference type="AlphaFoldDB" id="A0AAN7LUR1"/>